<keyword evidence="3" id="KW-1185">Reference proteome</keyword>
<keyword evidence="1" id="KW-1133">Transmembrane helix</keyword>
<protein>
    <recommendedName>
        <fullName evidence="4">SPW repeat-containing protein</fullName>
    </recommendedName>
</protein>
<evidence type="ECO:0000313" key="3">
    <source>
        <dbReference type="Proteomes" id="UP000649573"/>
    </source>
</evidence>
<organism evidence="2 3">
    <name type="scientific">Lentzea flava</name>
    <dbReference type="NCBI Taxonomy" id="103732"/>
    <lineage>
        <taxon>Bacteria</taxon>
        <taxon>Bacillati</taxon>
        <taxon>Actinomycetota</taxon>
        <taxon>Actinomycetes</taxon>
        <taxon>Pseudonocardiales</taxon>
        <taxon>Pseudonocardiaceae</taxon>
        <taxon>Lentzea</taxon>
    </lineage>
</organism>
<comment type="caution">
    <text evidence="2">The sequence shown here is derived from an EMBL/GenBank/DDBJ whole genome shotgun (WGS) entry which is preliminary data.</text>
</comment>
<accession>A0ABQ2UIB3</accession>
<reference evidence="3" key="1">
    <citation type="journal article" date="2019" name="Int. J. Syst. Evol. Microbiol.">
        <title>The Global Catalogue of Microorganisms (GCM) 10K type strain sequencing project: providing services to taxonomists for standard genome sequencing and annotation.</title>
        <authorList>
            <consortium name="The Broad Institute Genomics Platform"/>
            <consortium name="The Broad Institute Genome Sequencing Center for Infectious Disease"/>
            <person name="Wu L."/>
            <person name="Ma J."/>
        </authorList>
    </citation>
    <scope>NUCLEOTIDE SEQUENCE [LARGE SCALE GENOMIC DNA]</scope>
    <source>
        <strain evidence="3">JCM 3296</strain>
    </source>
</reference>
<evidence type="ECO:0008006" key="4">
    <source>
        <dbReference type="Google" id="ProtNLM"/>
    </source>
</evidence>
<sequence>MHIPEALYQDTKHLEKPSRALVLPAALYPLLVVALPVVTWGAIFDLHWGWWAGGFALALVWALAAGSISKSPKPFGSARRLLGWAVLWCLEPFIVLTMLGPIASYVHIWVALVIYGAAALALGYSLWKHYRGKR</sequence>
<keyword evidence="1" id="KW-0472">Membrane</keyword>
<feature type="transmembrane region" description="Helical" evidence="1">
    <location>
        <begin position="49"/>
        <end position="69"/>
    </location>
</feature>
<dbReference type="EMBL" id="BMRE01000011">
    <property type="protein sequence ID" value="GGU37263.1"/>
    <property type="molecule type" value="Genomic_DNA"/>
</dbReference>
<name>A0ABQ2UIB3_9PSEU</name>
<evidence type="ECO:0000313" key="2">
    <source>
        <dbReference type="EMBL" id="GGU37263.1"/>
    </source>
</evidence>
<dbReference type="RefSeq" id="WP_189254432.1">
    <property type="nucleotide sequence ID" value="NZ_BMRE01000011.1"/>
</dbReference>
<gene>
    <name evidence="2" type="ORF">GCM10010178_31840</name>
</gene>
<feature type="transmembrane region" description="Helical" evidence="1">
    <location>
        <begin position="81"/>
        <end position="102"/>
    </location>
</feature>
<dbReference type="Proteomes" id="UP000649573">
    <property type="component" value="Unassembled WGS sequence"/>
</dbReference>
<proteinExistence type="predicted"/>
<feature type="transmembrane region" description="Helical" evidence="1">
    <location>
        <begin position="21"/>
        <end position="43"/>
    </location>
</feature>
<keyword evidence="1" id="KW-0812">Transmembrane</keyword>
<feature type="transmembrane region" description="Helical" evidence="1">
    <location>
        <begin position="108"/>
        <end position="127"/>
    </location>
</feature>
<evidence type="ECO:0000256" key="1">
    <source>
        <dbReference type="SAM" id="Phobius"/>
    </source>
</evidence>